<protein>
    <submittedName>
        <fullName evidence="2">Uncharacterized protein</fullName>
    </submittedName>
</protein>
<feature type="compositionally biased region" description="Polar residues" evidence="1">
    <location>
        <begin position="295"/>
        <end position="304"/>
    </location>
</feature>
<dbReference type="Proteomes" id="UP000019478">
    <property type="component" value="Unassembled WGS sequence"/>
</dbReference>
<feature type="compositionally biased region" description="Polar residues" evidence="1">
    <location>
        <begin position="216"/>
        <end position="239"/>
    </location>
</feature>
<sequence>MAAPEIKRGDFLYRDTLFVDLGETKRHPRASASELKQLLLPKKGSAPVKDQVGHWYEAQLLHYGLPRTKDKNVAKVRLTTAVVSGALAVPTHISKMEADMKKEYVASVRKAKAAAGVTQASKAADTPVTKGKKRKASDRDTNAATTISLKIGDISLEVGIPVAANQKKQKPSPAEPKEKVTSAAKGKAALRPKPAEPGSVKPKPADKVSTSKKTSKAQPSTAQPVLGTGSPSRTASANAGSRPKQTARRGKPFLQSPATRNPLRSSQPVIRDHSSSSDLDMDDAPPPYDSHDFSHASTPPRNRASVQVSGLYHVQAPQLQASCSLALKIDHASGQLWGNFRFGTKSGVLRMDELAGVAEGQPTSFAWRSKDDKTGQLKFGRGCDGSIEFDGNEGVKGRFFGLMYGGDLEFEGSLTDMNDVPNVDWLRDEWDEFPRIAYGRD</sequence>
<evidence type="ECO:0000256" key="1">
    <source>
        <dbReference type="SAM" id="MobiDB-lite"/>
    </source>
</evidence>
<name>W9XRX5_9EURO</name>
<reference evidence="2 3" key="1">
    <citation type="submission" date="2013-03" db="EMBL/GenBank/DDBJ databases">
        <title>The Genome Sequence of Capronia epimyces CBS 606.96.</title>
        <authorList>
            <consortium name="The Broad Institute Genomics Platform"/>
            <person name="Cuomo C."/>
            <person name="de Hoog S."/>
            <person name="Gorbushina A."/>
            <person name="Walker B."/>
            <person name="Young S.K."/>
            <person name="Zeng Q."/>
            <person name="Gargeya S."/>
            <person name="Fitzgerald M."/>
            <person name="Haas B."/>
            <person name="Abouelleil A."/>
            <person name="Allen A.W."/>
            <person name="Alvarado L."/>
            <person name="Arachchi H.M."/>
            <person name="Berlin A.M."/>
            <person name="Chapman S.B."/>
            <person name="Gainer-Dewar J."/>
            <person name="Goldberg J."/>
            <person name="Griggs A."/>
            <person name="Gujja S."/>
            <person name="Hansen M."/>
            <person name="Howarth C."/>
            <person name="Imamovic A."/>
            <person name="Ireland A."/>
            <person name="Larimer J."/>
            <person name="McCowan C."/>
            <person name="Murphy C."/>
            <person name="Pearson M."/>
            <person name="Poon T.W."/>
            <person name="Priest M."/>
            <person name="Roberts A."/>
            <person name="Saif S."/>
            <person name="Shea T."/>
            <person name="Sisk P."/>
            <person name="Sykes S."/>
            <person name="Wortman J."/>
            <person name="Nusbaum C."/>
            <person name="Birren B."/>
        </authorList>
    </citation>
    <scope>NUCLEOTIDE SEQUENCE [LARGE SCALE GENOMIC DNA]</scope>
    <source>
        <strain evidence="2 3">CBS 606.96</strain>
    </source>
</reference>
<organism evidence="2 3">
    <name type="scientific">Capronia epimyces CBS 606.96</name>
    <dbReference type="NCBI Taxonomy" id="1182542"/>
    <lineage>
        <taxon>Eukaryota</taxon>
        <taxon>Fungi</taxon>
        <taxon>Dikarya</taxon>
        <taxon>Ascomycota</taxon>
        <taxon>Pezizomycotina</taxon>
        <taxon>Eurotiomycetes</taxon>
        <taxon>Chaetothyriomycetidae</taxon>
        <taxon>Chaetothyriales</taxon>
        <taxon>Herpotrichiellaceae</taxon>
        <taxon>Capronia</taxon>
    </lineage>
</organism>
<feature type="region of interest" description="Disordered" evidence="1">
    <location>
        <begin position="164"/>
        <end position="304"/>
    </location>
</feature>
<accession>W9XRX5</accession>
<dbReference type="RefSeq" id="XP_007736659.1">
    <property type="nucleotide sequence ID" value="XM_007738469.1"/>
</dbReference>
<dbReference type="eggNOG" id="ENOG502SS7G">
    <property type="taxonomic scope" value="Eukaryota"/>
</dbReference>
<evidence type="ECO:0000313" key="3">
    <source>
        <dbReference type="Proteomes" id="UP000019478"/>
    </source>
</evidence>
<proteinExistence type="predicted"/>
<dbReference type="HOGENOM" id="CLU_048145_0_0_1"/>
<dbReference type="OrthoDB" id="4121058at2759"/>
<dbReference type="GeneID" id="19172459"/>
<dbReference type="AlphaFoldDB" id="W9XRX5"/>
<dbReference type="STRING" id="1182542.W9XRX5"/>
<evidence type="ECO:0000313" key="2">
    <source>
        <dbReference type="EMBL" id="EXJ80085.1"/>
    </source>
</evidence>
<feature type="region of interest" description="Disordered" evidence="1">
    <location>
        <begin position="115"/>
        <end position="141"/>
    </location>
</feature>
<gene>
    <name evidence="2" type="ORF">A1O3_08371</name>
</gene>
<feature type="compositionally biased region" description="Polar residues" evidence="1">
    <location>
        <begin position="256"/>
        <end position="268"/>
    </location>
</feature>
<dbReference type="EMBL" id="AMGY01000007">
    <property type="protein sequence ID" value="EXJ80085.1"/>
    <property type="molecule type" value="Genomic_DNA"/>
</dbReference>
<comment type="caution">
    <text evidence="2">The sequence shown here is derived from an EMBL/GenBank/DDBJ whole genome shotgun (WGS) entry which is preliminary data.</text>
</comment>
<keyword evidence="3" id="KW-1185">Reference proteome</keyword>